<evidence type="ECO:0000313" key="6">
    <source>
        <dbReference type="EMBL" id="PSJ79935.1"/>
    </source>
</evidence>
<dbReference type="PANTHER" id="PTHR11699">
    <property type="entry name" value="ALDEHYDE DEHYDROGENASE-RELATED"/>
    <property type="match status" value="1"/>
</dbReference>
<evidence type="ECO:0000256" key="4">
    <source>
        <dbReference type="RuleBase" id="RU003345"/>
    </source>
</evidence>
<dbReference type="GO" id="GO:0016620">
    <property type="term" value="F:oxidoreductase activity, acting on the aldehyde or oxo group of donors, NAD or NADP as acceptor"/>
    <property type="evidence" value="ECO:0007669"/>
    <property type="project" value="InterPro"/>
</dbReference>
<protein>
    <submittedName>
        <fullName evidence="6">Aldehyde dehydrogenase</fullName>
    </submittedName>
</protein>
<dbReference type="Gene3D" id="3.40.605.10">
    <property type="entry name" value="Aldehyde Dehydrogenase, Chain A, domain 1"/>
    <property type="match status" value="1"/>
</dbReference>
<evidence type="ECO:0000256" key="2">
    <source>
        <dbReference type="ARBA" id="ARBA00023002"/>
    </source>
</evidence>
<gene>
    <name evidence="6" type="ORF">C7N83_09310</name>
</gene>
<proteinExistence type="inferred from homology"/>
<dbReference type="Proteomes" id="UP000241868">
    <property type="component" value="Unassembled WGS sequence"/>
</dbReference>
<dbReference type="PROSITE" id="PS00687">
    <property type="entry name" value="ALDEHYDE_DEHYDR_GLU"/>
    <property type="match status" value="1"/>
</dbReference>
<dbReference type="InterPro" id="IPR029510">
    <property type="entry name" value="Ald_DH_CS_GLU"/>
</dbReference>
<dbReference type="PROSITE" id="PS00070">
    <property type="entry name" value="ALDEHYDE_DEHYDR_CYS"/>
    <property type="match status" value="1"/>
</dbReference>
<evidence type="ECO:0000313" key="7">
    <source>
        <dbReference type="Proteomes" id="UP000241868"/>
    </source>
</evidence>
<dbReference type="FunFam" id="3.40.605.10:FF:000007">
    <property type="entry name" value="NAD/NADP-dependent betaine aldehyde dehydrogenase"/>
    <property type="match status" value="1"/>
</dbReference>
<dbReference type="SUPFAM" id="SSF53720">
    <property type="entry name" value="ALDH-like"/>
    <property type="match status" value="1"/>
</dbReference>
<dbReference type="FunFam" id="3.40.309.10:FF:000012">
    <property type="entry name" value="Betaine aldehyde dehydrogenase"/>
    <property type="match status" value="1"/>
</dbReference>
<evidence type="ECO:0000259" key="5">
    <source>
        <dbReference type="Pfam" id="PF00171"/>
    </source>
</evidence>
<dbReference type="InterPro" id="IPR016160">
    <property type="entry name" value="Ald_DH_CS_CYS"/>
</dbReference>
<keyword evidence="2 4" id="KW-0560">Oxidoreductase</keyword>
<sequence length="493" mass="53755">MAKDLNVFEKEYGLLINGEWTKGSEGKLLTSTNPANGGELAKFVDASDADVDAAVAAAQEAFKTWKKTTVTERAAILNKIADIIDENTELFALQETLDNGKPIRETRAADIPLASDHFRYFAGVIRGEEGTVTQLDEEDLSLIMREPIGVVGQIIPWNFPFLMAAWKIAPALAAGCTIVLHPSSSTSLSVLSFAQKINHLLPKGVFNVITGKGSKSGEYMLHHKGFNKLAFTGSTEVGRRIGIAAAEMLIPATLELGGKSANIFFDDMPFDKALEGAQKGILFNQGQVCCAGSRIFVQEGIYDKFVGALAEEFKKVKVGLPWEDDTQMGAQVNAGQLETILKYVKTGEQEGCHIITGGKKVEGDLAGGAFLEPTLIETKNNDARVAQEEIFGPVATVIKFKTEEEVIKMANDLEYGLGGGVWSKDINRCLRVSRALETGRVWVNCYNRLPAHAPFGGYKTSGIGRETHKMMLAAYTQVKNIYISTREEREGMY</sequence>
<feature type="domain" description="Aldehyde dehydrogenase" evidence="5">
    <location>
        <begin position="20"/>
        <end position="481"/>
    </location>
</feature>
<dbReference type="InterPro" id="IPR016162">
    <property type="entry name" value="Ald_DH_N"/>
</dbReference>
<dbReference type="EMBL" id="PXYY01000061">
    <property type="protein sequence ID" value="PSJ79935.1"/>
    <property type="molecule type" value="Genomic_DNA"/>
</dbReference>
<reference evidence="6 7" key="1">
    <citation type="submission" date="2018-03" db="EMBL/GenBank/DDBJ databases">
        <title>Neisseria weixii sp. nov., isolated from the intestinal contents of Tibetan Plateau pika (Ochotona curzoniae) in Yushu, Qinghai Province, China.</title>
        <authorList>
            <person name="Gui Z."/>
        </authorList>
    </citation>
    <scope>NUCLEOTIDE SEQUENCE [LARGE SCALE GENOMIC DNA]</scope>
    <source>
        <strain evidence="6 7">ATCC 51483</strain>
    </source>
</reference>
<dbReference type="InterPro" id="IPR015590">
    <property type="entry name" value="Aldehyde_DH_dom"/>
</dbReference>
<dbReference type="InterPro" id="IPR016163">
    <property type="entry name" value="Ald_DH_C"/>
</dbReference>
<dbReference type="InterPro" id="IPR016161">
    <property type="entry name" value="Ald_DH/histidinol_DH"/>
</dbReference>
<name>A0A2P7TZ10_9NEIS</name>
<evidence type="ECO:0000256" key="3">
    <source>
        <dbReference type="PROSITE-ProRule" id="PRU10007"/>
    </source>
</evidence>
<accession>A0A2P7TZ10</accession>
<keyword evidence="7" id="KW-1185">Reference proteome</keyword>
<feature type="active site" evidence="3">
    <location>
        <position position="255"/>
    </location>
</feature>
<comment type="caution">
    <text evidence="6">The sequence shown here is derived from an EMBL/GenBank/DDBJ whole genome shotgun (WGS) entry which is preliminary data.</text>
</comment>
<dbReference type="Gene3D" id="3.40.309.10">
    <property type="entry name" value="Aldehyde Dehydrogenase, Chain A, domain 2"/>
    <property type="match status" value="1"/>
</dbReference>
<organism evidence="6 7">
    <name type="scientific">Neisseria iguanae</name>
    <dbReference type="NCBI Taxonomy" id="90242"/>
    <lineage>
        <taxon>Bacteria</taxon>
        <taxon>Pseudomonadati</taxon>
        <taxon>Pseudomonadota</taxon>
        <taxon>Betaproteobacteria</taxon>
        <taxon>Neisseriales</taxon>
        <taxon>Neisseriaceae</taxon>
        <taxon>Neisseria</taxon>
    </lineage>
</organism>
<comment type="similarity">
    <text evidence="1 4">Belongs to the aldehyde dehydrogenase family.</text>
</comment>
<evidence type="ECO:0000256" key="1">
    <source>
        <dbReference type="ARBA" id="ARBA00009986"/>
    </source>
</evidence>
<dbReference type="OrthoDB" id="6187633at2"/>
<dbReference type="RefSeq" id="WP_106742228.1">
    <property type="nucleotide sequence ID" value="NZ_PXYY01000061.1"/>
</dbReference>
<dbReference type="AlphaFoldDB" id="A0A2P7TZ10"/>
<dbReference type="Pfam" id="PF00171">
    <property type="entry name" value="Aldedh"/>
    <property type="match status" value="1"/>
</dbReference>